<protein>
    <submittedName>
        <fullName evidence="2">Uncharacterized protein</fullName>
    </submittedName>
</protein>
<dbReference type="Proteomes" id="UP000326759">
    <property type="component" value="Unassembled WGS sequence"/>
</dbReference>
<proteinExistence type="predicted"/>
<dbReference type="AlphaFoldDB" id="A0A5N5T4M9"/>
<sequence length="135" mass="15968">MNQIKKMVAHGLMWMMKILEWKGLGTSTVHFILIYNLNYSIHIYLPIIFAFGLKYLNIFKILFILCSSLNISYQFKLTDLYPKLIYMKNILPIHLYPCKPIPNKTPFMRVTKIVMHKRDLFICLAKSIFLSGIYD</sequence>
<keyword evidence="3" id="KW-1185">Reference proteome</keyword>
<organism evidence="2 3">
    <name type="scientific">Armadillidium nasatum</name>
    <dbReference type="NCBI Taxonomy" id="96803"/>
    <lineage>
        <taxon>Eukaryota</taxon>
        <taxon>Metazoa</taxon>
        <taxon>Ecdysozoa</taxon>
        <taxon>Arthropoda</taxon>
        <taxon>Crustacea</taxon>
        <taxon>Multicrustacea</taxon>
        <taxon>Malacostraca</taxon>
        <taxon>Eumalacostraca</taxon>
        <taxon>Peracarida</taxon>
        <taxon>Isopoda</taxon>
        <taxon>Oniscidea</taxon>
        <taxon>Crinocheta</taxon>
        <taxon>Armadillidiidae</taxon>
        <taxon>Armadillidium</taxon>
    </lineage>
</organism>
<feature type="transmembrane region" description="Helical" evidence="1">
    <location>
        <begin position="21"/>
        <end position="37"/>
    </location>
</feature>
<comment type="caution">
    <text evidence="2">The sequence shown here is derived from an EMBL/GenBank/DDBJ whole genome shotgun (WGS) entry which is preliminary data.</text>
</comment>
<keyword evidence="1" id="KW-0472">Membrane</keyword>
<evidence type="ECO:0000313" key="3">
    <source>
        <dbReference type="Proteomes" id="UP000326759"/>
    </source>
</evidence>
<accession>A0A5N5T4M9</accession>
<keyword evidence="1" id="KW-1133">Transmembrane helix</keyword>
<evidence type="ECO:0000313" key="2">
    <source>
        <dbReference type="EMBL" id="KAB7499930.1"/>
    </source>
</evidence>
<reference evidence="2 3" key="1">
    <citation type="journal article" date="2019" name="PLoS Biol.">
        <title>Sex chromosomes control vertical transmission of feminizing Wolbachia symbionts in an isopod.</title>
        <authorList>
            <person name="Becking T."/>
            <person name="Chebbi M.A."/>
            <person name="Giraud I."/>
            <person name="Moumen B."/>
            <person name="Laverre T."/>
            <person name="Caubet Y."/>
            <person name="Peccoud J."/>
            <person name="Gilbert C."/>
            <person name="Cordaux R."/>
        </authorList>
    </citation>
    <scope>NUCLEOTIDE SEQUENCE [LARGE SCALE GENOMIC DNA]</scope>
    <source>
        <strain evidence="2">ANa2</strain>
        <tissue evidence="2">Whole body excluding digestive tract and cuticle</tissue>
    </source>
</reference>
<gene>
    <name evidence="2" type="ORF">Anas_08394</name>
</gene>
<feature type="transmembrane region" description="Helical" evidence="1">
    <location>
        <begin position="43"/>
        <end position="66"/>
    </location>
</feature>
<evidence type="ECO:0000256" key="1">
    <source>
        <dbReference type="SAM" id="Phobius"/>
    </source>
</evidence>
<name>A0A5N5T4M9_9CRUS</name>
<keyword evidence="1" id="KW-0812">Transmembrane</keyword>
<dbReference type="EMBL" id="SEYY01016004">
    <property type="protein sequence ID" value="KAB7499930.1"/>
    <property type="molecule type" value="Genomic_DNA"/>
</dbReference>